<evidence type="ECO:0000313" key="3">
    <source>
        <dbReference type="Proteomes" id="UP001160148"/>
    </source>
</evidence>
<sequence>MVSKLFVSAFVLMTVVGVSFSVTEEDDAAKVVNKEEDNNHPVIQEVIKKFLSMLEKIDVDQMLKNHRLMSNNVKCFLNEGPCTAQLREMKKILPAIVKDSCASCTKVQKNIIKKSMEAIQDQRPNEYKQVSKFFDPEGKYQKKFLENLNTD</sequence>
<name>A0AAV0XBX0_9HEMI</name>
<feature type="signal peptide" evidence="1">
    <location>
        <begin position="1"/>
        <end position="21"/>
    </location>
</feature>
<organism evidence="2 3">
    <name type="scientific">Macrosiphum euphorbiae</name>
    <name type="common">potato aphid</name>
    <dbReference type="NCBI Taxonomy" id="13131"/>
    <lineage>
        <taxon>Eukaryota</taxon>
        <taxon>Metazoa</taxon>
        <taxon>Ecdysozoa</taxon>
        <taxon>Arthropoda</taxon>
        <taxon>Hexapoda</taxon>
        <taxon>Insecta</taxon>
        <taxon>Pterygota</taxon>
        <taxon>Neoptera</taxon>
        <taxon>Paraneoptera</taxon>
        <taxon>Hemiptera</taxon>
        <taxon>Sternorrhyncha</taxon>
        <taxon>Aphidomorpha</taxon>
        <taxon>Aphidoidea</taxon>
        <taxon>Aphididae</taxon>
        <taxon>Macrosiphini</taxon>
        <taxon>Macrosiphum</taxon>
    </lineage>
</organism>
<dbReference type="InterPro" id="IPR036682">
    <property type="entry name" value="OS_D_A10/PebIII_sf"/>
</dbReference>
<reference evidence="2 3" key="1">
    <citation type="submission" date="2023-01" db="EMBL/GenBank/DDBJ databases">
        <authorList>
            <person name="Whitehead M."/>
        </authorList>
    </citation>
    <scope>NUCLEOTIDE SEQUENCE [LARGE SCALE GENOMIC DNA]</scope>
</reference>
<dbReference type="PANTHER" id="PTHR11257">
    <property type="entry name" value="CHEMOSENSORY PROTEIN-RELATED"/>
    <property type="match status" value="1"/>
</dbReference>
<dbReference type="SUPFAM" id="SSF100910">
    <property type="entry name" value="Chemosensory protein Csp2"/>
    <property type="match status" value="1"/>
</dbReference>
<feature type="chain" id="PRO_5043651028" evidence="1">
    <location>
        <begin position="22"/>
        <end position="151"/>
    </location>
</feature>
<accession>A0AAV0XBX0</accession>
<dbReference type="Proteomes" id="UP001160148">
    <property type="component" value="Unassembled WGS sequence"/>
</dbReference>
<gene>
    <name evidence="2" type="ORF">MEUPH1_LOCUS20377</name>
</gene>
<dbReference type="EMBL" id="CARXXK010000004">
    <property type="protein sequence ID" value="CAI6365693.1"/>
    <property type="molecule type" value="Genomic_DNA"/>
</dbReference>
<dbReference type="AlphaFoldDB" id="A0AAV0XBX0"/>
<comment type="caution">
    <text evidence="2">The sequence shown here is derived from an EMBL/GenBank/DDBJ whole genome shotgun (WGS) entry which is preliminary data.</text>
</comment>
<dbReference type="Gene3D" id="1.10.2080.10">
    <property type="entry name" value="Insect odorant-binding protein A10/Ejaculatory bulb-specific protein 3"/>
    <property type="match status" value="1"/>
</dbReference>
<keyword evidence="1" id="KW-0732">Signal</keyword>
<keyword evidence="3" id="KW-1185">Reference proteome</keyword>
<dbReference type="PANTHER" id="PTHR11257:SF13">
    <property type="entry name" value="GEO07322P1"/>
    <property type="match status" value="1"/>
</dbReference>
<evidence type="ECO:0000313" key="2">
    <source>
        <dbReference type="EMBL" id="CAI6365693.1"/>
    </source>
</evidence>
<proteinExistence type="predicted"/>
<dbReference type="InterPro" id="IPR005055">
    <property type="entry name" value="A10/PebIII"/>
</dbReference>
<dbReference type="Pfam" id="PF03392">
    <property type="entry name" value="OS-D"/>
    <property type="match status" value="1"/>
</dbReference>
<protein>
    <submittedName>
        <fullName evidence="2">Uncharacterized protein</fullName>
    </submittedName>
</protein>
<evidence type="ECO:0000256" key="1">
    <source>
        <dbReference type="SAM" id="SignalP"/>
    </source>
</evidence>